<dbReference type="Gene3D" id="2.40.10.10">
    <property type="entry name" value="Trypsin-like serine proteases"/>
    <property type="match status" value="1"/>
</dbReference>
<dbReference type="EMBL" id="MBFR01000362">
    <property type="protein sequence ID" value="PVU88757.1"/>
    <property type="molecule type" value="Genomic_DNA"/>
</dbReference>
<feature type="chain" id="PRO_5015686826" description="Peptidase S1 domain-containing protein" evidence="1">
    <location>
        <begin position="20"/>
        <end position="362"/>
    </location>
</feature>
<organism evidence="3 4">
    <name type="scientific">Smittium simulii</name>
    <dbReference type="NCBI Taxonomy" id="133385"/>
    <lineage>
        <taxon>Eukaryota</taxon>
        <taxon>Fungi</taxon>
        <taxon>Fungi incertae sedis</taxon>
        <taxon>Zoopagomycota</taxon>
        <taxon>Kickxellomycotina</taxon>
        <taxon>Harpellomycetes</taxon>
        <taxon>Harpellales</taxon>
        <taxon>Legeriomycetaceae</taxon>
        <taxon>Smittium</taxon>
    </lineage>
</organism>
<evidence type="ECO:0000313" key="3">
    <source>
        <dbReference type="EMBL" id="PVU88757.1"/>
    </source>
</evidence>
<gene>
    <name evidence="3" type="ORF">BB561_005712</name>
</gene>
<dbReference type="InterPro" id="IPR043504">
    <property type="entry name" value="Peptidase_S1_PA_chymotrypsin"/>
</dbReference>
<feature type="signal peptide" evidence="1">
    <location>
        <begin position="1"/>
        <end position="19"/>
    </location>
</feature>
<dbReference type="SUPFAM" id="SSF50494">
    <property type="entry name" value="Trypsin-like serine proteases"/>
    <property type="match status" value="1"/>
</dbReference>
<keyword evidence="4" id="KW-1185">Reference proteome</keyword>
<protein>
    <recommendedName>
        <fullName evidence="2">Peptidase S1 domain-containing protein</fullName>
    </recommendedName>
</protein>
<dbReference type="CDD" id="cd00190">
    <property type="entry name" value="Tryp_SPc"/>
    <property type="match status" value="1"/>
</dbReference>
<name>A0A2T9Y8W2_9FUNG</name>
<dbReference type="PANTHER" id="PTHR24260:SF136">
    <property type="entry name" value="GH08193P-RELATED"/>
    <property type="match status" value="1"/>
</dbReference>
<dbReference type="AlphaFoldDB" id="A0A2T9Y8W2"/>
<reference evidence="3 4" key="1">
    <citation type="journal article" date="2018" name="MBio">
        <title>Comparative Genomics Reveals the Core Gene Toolbox for the Fungus-Insect Symbiosis.</title>
        <authorList>
            <person name="Wang Y."/>
            <person name="Stata M."/>
            <person name="Wang W."/>
            <person name="Stajich J.E."/>
            <person name="White M.M."/>
            <person name="Moncalvo J.M."/>
        </authorList>
    </citation>
    <scope>NUCLEOTIDE SEQUENCE [LARGE SCALE GENOMIC DNA]</scope>
    <source>
        <strain evidence="3 4">SWE-8-4</strain>
    </source>
</reference>
<dbReference type="SMART" id="SM00020">
    <property type="entry name" value="Tryp_SPc"/>
    <property type="match status" value="1"/>
</dbReference>
<proteinExistence type="predicted"/>
<dbReference type="InterPro" id="IPR001254">
    <property type="entry name" value="Trypsin_dom"/>
</dbReference>
<evidence type="ECO:0000313" key="4">
    <source>
        <dbReference type="Proteomes" id="UP000245383"/>
    </source>
</evidence>
<dbReference type="STRING" id="133385.A0A2T9Y8W2"/>
<keyword evidence="1" id="KW-0732">Signal</keyword>
<dbReference type="PANTHER" id="PTHR24260">
    <property type="match status" value="1"/>
</dbReference>
<feature type="domain" description="Peptidase S1" evidence="2">
    <location>
        <begin position="59"/>
        <end position="314"/>
    </location>
</feature>
<evidence type="ECO:0000256" key="1">
    <source>
        <dbReference type="SAM" id="SignalP"/>
    </source>
</evidence>
<dbReference type="InterPro" id="IPR051333">
    <property type="entry name" value="CLIP_Serine_Protease"/>
</dbReference>
<accession>A0A2T9Y8W2</accession>
<dbReference type="GO" id="GO:0006508">
    <property type="term" value="P:proteolysis"/>
    <property type="evidence" value="ECO:0007669"/>
    <property type="project" value="InterPro"/>
</dbReference>
<dbReference type="InterPro" id="IPR009003">
    <property type="entry name" value="Peptidase_S1_PA"/>
</dbReference>
<dbReference type="Pfam" id="PF00089">
    <property type="entry name" value="Trypsin"/>
    <property type="match status" value="1"/>
</dbReference>
<dbReference type="PROSITE" id="PS50240">
    <property type="entry name" value="TRYPSIN_DOM"/>
    <property type="match status" value="1"/>
</dbReference>
<evidence type="ECO:0000259" key="2">
    <source>
        <dbReference type="PROSITE" id="PS50240"/>
    </source>
</evidence>
<dbReference type="Proteomes" id="UP000245383">
    <property type="component" value="Unassembled WGS sequence"/>
</dbReference>
<dbReference type="GO" id="GO:0004252">
    <property type="term" value="F:serine-type endopeptidase activity"/>
    <property type="evidence" value="ECO:0007669"/>
    <property type="project" value="InterPro"/>
</dbReference>
<sequence>MLILKIFLITLSYLPLSKSLASLDSILSIGNSEKRSLGVSDKSLSNPLSTVKTDFSKRITNGTPSSISEFPYAVSILVDLGSVEVHCSGSLITPNLVLSSAICFWDLNFQKEAKISQIYVKLGSNQIIKKKNSTYKVAKLVRHPKASIFNPFNNLALLFLDKKVPSDVALPADVYTGNITEGLKTRTCGWGVTSRDIKISNDQVYSPTLNYIDINISSPEKCKKFIEYYEQEPEDFICSLNINNQGICIGDIGGPLSTIENGVSKLVGVISTIGMQLGNSKELLLSDIACGKEGDGALYMNVNQFSDWIEEETKKFGSEFPTINTNNEIKKSVAPKSLKLNKINFLNFAIYFLLVKAIVLFL</sequence>
<dbReference type="OrthoDB" id="6380398at2759"/>
<comment type="caution">
    <text evidence="3">The sequence shown here is derived from an EMBL/GenBank/DDBJ whole genome shotgun (WGS) entry which is preliminary data.</text>
</comment>